<dbReference type="AlphaFoldDB" id="A0A6B2NTP7"/>
<dbReference type="PRINTS" id="PR00420">
    <property type="entry name" value="RNGMNOXGNASE"/>
</dbReference>
<dbReference type="InterPro" id="IPR036188">
    <property type="entry name" value="FAD/NAD-bd_sf"/>
</dbReference>
<dbReference type="Gene3D" id="2.40.30.10">
    <property type="entry name" value="Translation factors"/>
    <property type="match status" value="1"/>
</dbReference>
<organism evidence="6">
    <name type="scientific">Ruegeria sp. PrR005</name>
    <dbReference type="NCBI Taxonomy" id="2706882"/>
    <lineage>
        <taxon>Bacteria</taxon>
        <taxon>Pseudomonadati</taxon>
        <taxon>Pseudomonadota</taxon>
        <taxon>Alphaproteobacteria</taxon>
        <taxon>Rhodobacterales</taxon>
        <taxon>Roseobacteraceae</taxon>
        <taxon>Ruegeria</taxon>
    </lineage>
</organism>
<evidence type="ECO:0000256" key="1">
    <source>
        <dbReference type="ARBA" id="ARBA00001974"/>
    </source>
</evidence>
<comment type="cofactor">
    <cofactor evidence="1">
        <name>FAD</name>
        <dbReference type="ChEBI" id="CHEBI:57692"/>
    </cofactor>
</comment>
<keyword evidence="2" id="KW-0285">Flavoprotein</keyword>
<proteinExistence type="predicted"/>
<keyword evidence="3" id="KW-0274">FAD</keyword>
<reference evidence="6" key="1">
    <citation type="submission" date="2020-02" db="EMBL/GenBank/DDBJ databases">
        <title>Delineation of the pyrene-degrading pathway in Roseobacter clade bacteria by genomic analysis.</title>
        <authorList>
            <person name="Zhou H."/>
            <person name="Wang H."/>
        </authorList>
    </citation>
    <scope>NUCLEOTIDE SEQUENCE</scope>
    <source>
        <strain evidence="6">PrR005</strain>
    </source>
</reference>
<evidence type="ECO:0000256" key="2">
    <source>
        <dbReference type="ARBA" id="ARBA00022630"/>
    </source>
</evidence>
<dbReference type="Gene3D" id="3.50.50.60">
    <property type="entry name" value="FAD/NAD(P)-binding domain"/>
    <property type="match status" value="1"/>
</dbReference>
<sequence>MRISAETERHAVKPALVIGAGPAGLMAAGELARAGLPVVVAEAKPSVARKFLMAGKSGLNLTKNEPFEQLLSAYGNAAGWLRPMLAEFDAEAVQHWAQDLGQELFTGSTGRVFPKVMKASPLLRAWLAELAAQGVDIRTRWRWTGWDGEAFVFDTPIGAQQIQPVVTVLALGGASWARLGSDGQWAALLEAHGVDLSPFTPANAGLLVHWSDHMTPHVGEPVKNVTWRAGTLSSRGEAVISARGLEGGGIYSVSTAVRDGAALTVDLFPDLAEAELSRRLAKPRGKASLSAHLRKSLNLSGARAALLMEFGRPLPQDPPALAAMLKALPVRHAGPRPMDEAISTAGGVARTALDETLMIRALPGVFCAGEMMDWEAPTGGYLLTGCFATGRWAGRAAASWAQAGVSAPMR</sequence>
<name>A0A6B2NTP7_9RHOB</name>
<dbReference type="InterPro" id="IPR023166">
    <property type="entry name" value="BaiN-like_dom_sf"/>
</dbReference>
<dbReference type="PANTHER" id="PTHR42887">
    <property type="entry name" value="OS12G0638800 PROTEIN"/>
    <property type="match status" value="1"/>
</dbReference>
<accession>A0A6B2NTP7</accession>
<evidence type="ECO:0000313" key="6">
    <source>
        <dbReference type="EMBL" id="NDW45859.1"/>
    </source>
</evidence>
<dbReference type="InterPro" id="IPR055178">
    <property type="entry name" value="RsdA/BaiN/AoA(So)-like_dom"/>
</dbReference>
<dbReference type="SUPFAM" id="SSF51905">
    <property type="entry name" value="FAD/NAD(P)-binding domain"/>
    <property type="match status" value="1"/>
</dbReference>
<dbReference type="Gene3D" id="1.10.8.260">
    <property type="entry name" value="HI0933 insert domain-like"/>
    <property type="match status" value="1"/>
</dbReference>
<gene>
    <name evidence="6" type="ORF">G0P99_12905</name>
</gene>
<dbReference type="Pfam" id="PF03486">
    <property type="entry name" value="HI0933_like"/>
    <property type="match status" value="1"/>
</dbReference>
<dbReference type="EMBL" id="JAAGOX010000022">
    <property type="protein sequence ID" value="NDW45859.1"/>
    <property type="molecule type" value="Genomic_DNA"/>
</dbReference>
<dbReference type="RefSeq" id="WP_164130411.1">
    <property type="nucleotide sequence ID" value="NZ_JAAGOX010000022.1"/>
</dbReference>
<feature type="domain" description="RsdA/BaiN/AoA(So)-like Rossmann fold-like" evidence="4">
    <location>
        <begin position="15"/>
        <end position="395"/>
    </location>
</feature>
<dbReference type="SUPFAM" id="SSF160996">
    <property type="entry name" value="HI0933 insert domain-like"/>
    <property type="match status" value="1"/>
</dbReference>
<dbReference type="Pfam" id="PF22780">
    <property type="entry name" value="HI0933_like_1st"/>
    <property type="match status" value="1"/>
</dbReference>
<protein>
    <submittedName>
        <fullName evidence="6">TIGR03862 family flavoprotein</fullName>
    </submittedName>
</protein>
<dbReference type="InterPro" id="IPR004792">
    <property type="entry name" value="BaiN-like"/>
</dbReference>
<comment type="caution">
    <text evidence="6">The sequence shown here is derived from an EMBL/GenBank/DDBJ whole genome shotgun (WGS) entry which is preliminary data.</text>
</comment>
<dbReference type="PANTHER" id="PTHR42887:SF1">
    <property type="entry name" value="BLR3961 PROTEIN"/>
    <property type="match status" value="1"/>
</dbReference>
<feature type="domain" description="RsdA/BaiN/AoA(So)-like insert" evidence="5">
    <location>
        <begin position="201"/>
        <end position="343"/>
    </location>
</feature>
<dbReference type="NCBIfam" id="TIGR03862">
    <property type="entry name" value="flavo_PP4765"/>
    <property type="match status" value="1"/>
</dbReference>
<evidence type="ECO:0000259" key="5">
    <source>
        <dbReference type="Pfam" id="PF22780"/>
    </source>
</evidence>
<evidence type="ECO:0000259" key="4">
    <source>
        <dbReference type="Pfam" id="PF03486"/>
    </source>
</evidence>
<dbReference type="InterPro" id="IPR022460">
    <property type="entry name" value="Flavoprotein_PP4765"/>
</dbReference>
<evidence type="ECO:0000256" key="3">
    <source>
        <dbReference type="ARBA" id="ARBA00022827"/>
    </source>
</evidence>
<dbReference type="InterPro" id="IPR057661">
    <property type="entry name" value="RsdA/BaiN/AoA(So)_Rossmann"/>
</dbReference>
<dbReference type="NCBIfam" id="TIGR00275">
    <property type="entry name" value="aminoacetone oxidase family FAD-binding enzyme"/>
    <property type="match status" value="1"/>
</dbReference>